<accession>A0A8J2BGD8</accession>
<dbReference type="EC" id="2.7.7.3" evidence="9"/>
<dbReference type="GO" id="GO:0004595">
    <property type="term" value="F:pantetheine-phosphate adenylyltransferase activity"/>
    <property type="evidence" value="ECO:0007669"/>
    <property type="project" value="UniProtKB-UniRule"/>
</dbReference>
<evidence type="ECO:0000256" key="5">
    <source>
        <dbReference type="ARBA" id="ARBA00022840"/>
    </source>
</evidence>
<dbReference type="PANTHER" id="PTHR21342">
    <property type="entry name" value="PHOSPHOPANTETHEINE ADENYLYLTRANSFERASE"/>
    <property type="match status" value="1"/>
</dbReference>
<dbReference type="NCBIfam" id="TIGR00125">
    <property type="entry name" value="cyt_tran_rel"/>
    <property type="match status" value="1"/>
</dbReference>
<dbReference type="CDD" id="cd02163">
    <property type="entry name" value="PPAT"/>
    <property type="match status" value="1"/>
</dbReference>
<evidence type="ECO:0000256" key="8">
    <source>
        <dbReference type="ARBA" id="ARBA00029346"/>
    </source>
</evidence>
<evidence type="ECO:0000256" key="2">
    <source>
        <dbReference type="ARBA" id="ARBA00022679"/>
    </source>
</evidence>
<feature type="binding site" evidence="9">
    <location>
        <begin position="93"/>
        <end position="95"/>
    </location>
    <ligand>
        <name>ATP</name>
        <dbReference type="ChEBI" id="CHEBI:30616"/>
    </ligand>
</feature>
<dbReference type="EMBL" id="CAJNOB010000002">
    <property type="protein sequence ID" value="CAF0691354.1"/>
    <property type="molecule type" value="Genomic_DNA"/>
</dbReference>
<dbReference type="PANTHER" id="PTHR21342:SF1">
    <property type="entry name" value="PHOSPHOPANTETHEINE ADENYLYLTRANSFERASE"/>
    <property type="match status" value="1"/>
</dbReference>
<dbReference type="RefSeq" id="WP_174582683.1">
    <property type="nucleotide sequence ID" value="NZ_CAJNOB010000002.1"/>
</dbReference>
<dbReference type="NCBIfam" id="TIGR01510">
    <property type="entry name" value="coaD_prev_kdtB"/>
    <property type="match status" value="1"/>
</dbReference>
<evidence type="ECO:0000256" key="9">
    <source>
        <dbReference type="HAMAP-Rule" id="MF_00151"/>
    </source>
</evidence>
<feature type="binding site" evidence="9">
    <location>
        <begin position="128"/>
        <end position="134"/>
    </location>
    <ligand>
        <name>ATP</name>
        <dbReference type="ChEBI" id="CHEBI:30616"/>
    </ligand>
</feature>
<dbReference type="Gene3D" id="3.40.50.620">
    <property type="entry name" value="HUPs"/>
    <property type="match status" value="1"/>
</dbReference>
<dbReference type="PRINTS" id="PR01020">
    <property type="entry name" value="LPSBIOSNTHSS"/>
</dbReference>
<keyword evidence="7 9" id="KW-0173">Coenzyme A biosynthesis</keyword>
<proteinExistence type="inferred from homology"/>
<name>A0A8J2BGD8_9BACT</name>
<keyword evidence="2 9" id="KW-0808">Transferase</keyword>
<keyword evidence="6 9" id="KW-0460">Magnesium</keyword>
<feature type="domain" description="Cytidyltransferase-like" evidence="10">
    <location>
        <begin position="7"/>
        <end position="138"/>
    </location>
</feature>
<evidence type="ECO:0000259" key="10">
    <source>
        <dbReference type="Pfam" id="PF01467"/>
    </source>
</evidence>
<keyword evidence="4 9" id="KW-0547">Nucleotide-binding</keyword>
<keyword evidence="5 9" id="KW-0067">ATP-binding</keyword>
<dbReference type="Proteomes" id="UP000663859">
    <property type="component" value="Unassembled WGS sequence"/>
</dbReference>
<comment type="pathway">
    <text evidence="9">Cofactor biosynthesis; coenzyme A biosynthesis; CoA from (R)-pantothenate: step 4/5.</text>
</comment>
<comment type="similarity">
    <text evidence="9">Belongs to the bacterial CoaD family.</text>
</comment>
<feature type="binding site" evidence="9">
    <location>
        <position position="103"/>
    </location>
    <ligand>
        <name>ATP</name>
        <dbReference type="ChEBI" id="CHEBI:30616"/>
    </ligand>
</feature>
<reference evidence="11" key="1">
    <citation type="submission" date="2021-02" db="EMBL/GenBank/DDBJ databases">
        <authorList>
            <person name="Cremers G."/>
            <person name="Picone N."/>
        </authorList>
    </citation>
    <scope>NUCLEOTIDE SEQUENCE</scope>
    <source>
        <strain evidence="11">PQ17</strain>
    </source>
</reference>
<evidence type="ECO:0000256" key="3">
    <source>
        <dbReference type="ARBA" id="ARBA00022695"/>
    </source>
</evidence>
<sequence length="179" mass="19825">MPRTKAIYPGSFDPITLGHLDVLQRACRLFDEVIVAVAVHTPKAPLLSLAERVELIEQVIHHHFGDVHPRVIPFDGLTVDFARSQGACAIVRGLRALSDFEFEFQLALTNRKLDSSIETVFLMPKESYSYLSSSLVKEICRLGGSIAAFVPPEVEAKLIARLRPSSSHASSSQNSQERE</sequence>
<feature type="binding site" evidence="9">
    <location>
        <begin position="11"/>
        <end position="12"/>
    </location>
    <ligand>
        <name>ATP</name>
        <dbReference type="ChEBI" id="CHEBI:30616"/>
    </ligand>
</feature>
<dbReference type="GO" id="GO:0015937">
    <property type="term" value="P:coenzyme A biosynthetic process"/>
    <property type="evidence" value="ECO:0007669"/>
    <property type="project" value="UniProtKB-UniRule"/>
</dbReference>
<dbReference type="InterPro" id="IPR014729">
    <property type="entry name" value="Rossmann-like_a/b/a_fold"/>
</dbReference>
<keyword evidence="1 9" id="KW-0963">Cytoplasm</keyword>
<comment type="subcellular location">
    <subcellularLocation>
        <location evidence="9">Cytoplasm</location>
    </subcellularLocation>
</comment>
<feature type="binding site" evidence="9">
    <location>
        <position position="19"/>
    </location>
    <ligand>
        <name>ATP</name>
        <dbReference type="ChEBI" id="CHEBI:30616"/>
    </ligand>
</feature>
<gene>
    <name evidence="9 11" type="primary">coaD</name>
    <name evidence="11" type="ORF">MPNT_100018</name>
</gene>
<comment type="subunit">
    <text evidence="9">Homohexamer.</text>
</comment>
<dbReference type="GO" id="GO:0005524">
    <property type="term" value="F:ATP binding"/>
    <property type="evidence" value="ECO:0007669"/>
    <property type="project" value="UniProtKB-KW"/>
</dbReference>
<feature type="site" description="Transition state stabilizer" evidence="9">
    <location>
        <position position="19"/>
    </location>
</feature>
<evidence type="ECO:0000256" key="7">
    <source>
        <dbReference type="ARBA" id="ARBA00022993"/>
    </source>
</evidence>
<keyword evidence="3 9" id="KW-0548">Nucleotidyltransferase</keyword>
<evidence type="ECO:0000256" key="4">
    <source>
        <dbReference type="ARBA" id="ARBA00022741"/>
    </source>
</evidence>
<comment type="caution">
    <text evidence="11">The sequence shown here is derived from an EMBL/GenBank/DDBJ whole genome shotgun (WGS) entry which is preliminary data.</text>
</comment>
<dbReference type="AlphaFoldDB" id="A0A8J2BGD8"/>
<dbReference type="GO" id="GO:0005737">
    <property type="term" value="C:cytoplasm"/>
    <property type="evidence" value="ECO:0007669"/>
    <property type="project" value="UniProtKB-SubCell"/>
</dbReference>
<evidence type="ECO:0000256" key="1">
    <source>
        <dbReference type="ARBA" id="ARBA00022490"/>
    </source>
</evidence>
<evidence type="ECO:0000256" key="6">
    <source>
        <dbReference type="ARBA" id="ARBA00022842"/>
    </source>
</evidence>
<comment type="function">
    <text evidence="9">Reversibly transfers an adenylyl group from ATP to 4'-phosphopantetheine, yielding dephospho-CoA (dPCoA) and pyrophosphate.</text>
</comment>
<comment type="catalytic activity">
    <reaction evidence="8 9">
        <text>(R)-4'-phosphopantetheine + ATP + H(+) = 3'-dephospho-CoA + diphosphate</text>
        <dbReference type="Rhea" id="RHEA:19801"/>
        <dbReference type="ChEBI" id="CHEBI:15378"/>
        <dbReference type="ChEBI" id="CHEBI:30616"/>
        <dbReference type="ChEBI" id="CHEBI:33019"/>
        <dbReference type="ChEBI" id="CHEBI:57328"/>
        <dbReference type="ChEBI" id="CHEBI:61723"/>
        <dbReference type="EC" id="2.7.7.3"/>
    </reaction>
</comment>
<organism evidence="11 12">
    <name type="scientific">Candidatus Methylacidithermus pantelleriae</name>
    <dbReference type="NCBI Taxonomy" id="2744239"/>
    <lineage>
        <taxon>Bacteria</taxon>
        <taxon>Pseudomonadati</taxon>
        <taxon>Verrucomicrobiota</taxon>
        <taxon>Methylacidiphilae</taxon>
        <taxon>Methylacidiphilales</taxon>
        <taxon>Methylacidiphilaceae</taxon>
        <taxon>Candidatus Methylacidithermus</taxon>
    </lineage>
</organism>
<feature type="binding site" evidence="9">
    <location>
        <position position="78"/>
    </location>
    <ligand>
        <name>substrate</name>
    </ligand>
</feature>
<dbReference type="UniPathway" id="UPA00241">
    <property type="reaction ID" value="UER00355"/>
</dbReference>
<comment type="cofactor">
    <cofactor evidence="9">
        <name>Mg(2+)</name>
        <dbReference type="ChEBI" id="CHEBI:18420"/>
    </cofactor>
</comment>
<keyword evidence="12" id="KW-1185">Reference proteome</keyword>
<evidence type="ECO:0000313" key="12">
    <source>
        <dbReference type="Proteomes" id="UP000663859"/>
    </source>
</evidence>
<protein>
    <recommendedName>
        <fullName evidence="9">Phosphopantetheine adenylyltransferase</fullName>
        <ecNumber evidence="9">2.7.7.3</ecNumber>
    </recommendedName>
    <alternativeName>
        <fullName evidence="9">Dephospho-CoA pyrophosphorylase</fullName>
    </alternativeName>
    <alternativeName>
        <fullName evidence="9">Pantetheine-phosphate adenylyltransferase</fullName>
        <shortName evidence="9">PPAT</shortName>
    </alternativeName>
</protein>
<dbReference type="HAMAP" id="MF_00151">
    <property type="entry name" value="PPAT_bact"/>
    <property type="match status" value="1"/>
</dbReference>
<dbReference type="InterPro" id="IPR004821">
    <property type="entry name" value="Cyt_trans-like"/>
</dbReference>
<feature type="binding site" evidence="9">
    <location>
        <position position="92"/>
    </location>
    <ligand>
        <name>substrate</name>
    </ligand>
</feature>
<evidence type="ECO:0000313" key="11">
    <source>
        <dbReference type="EMBL" id="CAF0691354.1"/>
    </source>
</evidence>
<dbReference type="InterPro" id="IPR001980">
    <property type="entry name" value="PPAT"/>
</dbReference>
<feature type="binding site" evidence="9">
    <location>
        <position position="43"/>
    </location>
    <ligand>
        <name>substrate</name>
    </ligand>
</feature>
<feature type="binding site" evidence="9">
    <location>
        <position position="11"/>
    </location>
    <ligand>
        <name>substrate</name>
    </ligand>
</feature>
<dbReference type="SUPFAM" id="SSF52374">
    <property type="entry name" value="Nucleotidylyl transferase"/>
    <property type="match status" value="1"/>
</dbReference>
<dbReference type="Pfam" id="PF01467">
    <property type="entry name" value="CTP_transf_like"/>
    <property type="match status" value="1"/>
</dbReference>